<keyword evidence="4" id="KW-1185">Reference proteome</keyword>
<evidence type="ECO:0000256" key="1">
    <source>
        <dbReference type="ARBA" id="ARBA00008106"/>
    </source>
</evidence>
<dbReference type="PANTHER" id="PTHR43316:SF3">
    <property type="entry name" value="HALOACID DEHALOGENASE, TYPE II (AFU_ORTHOLOGUE AFUA_2G07750)-RELATED"/>
    <property type="match status" value="1"/>
</dbReference>
<organism evidence="3 4">
    <name type="scientific">Streptomyces axinellae</name>
    <dbReference type="NCBI Taxonomy" id="552788"/>
    <lineage>
        <taxon>Bacteria</taxon>
        <taxon>Bacillati</taxon>
        <taxon>Actinomycetota</taxon>
        <taxon>Actinomycetes</taxon>
        <taxon>Kitasatosporales</taxon>
        <taxon>Streptomycetaceae</taxon>
        <taxon>Streptomyces</taxon>
    </lineage>
</organism>
<dbReference type="SFLD" id="SFLDS00003">
    <property type="entry name" value="Haloacid_Dehalogenase"/>
    <property type="match status" value="1"/>
</dbReference>
<dbReference type="SUPFAM" id="SSF56784">
    <property type="entry name" value="HAD-like"/>
    <property type="match status" value="1"/>
</dbReference>
<dbReference type="SFLD" id="SFLDG01129">
    <property type="entry name" value="C1.5:_HAD__Beta-PGM__Phosphata"/>
    <property type="match status" value="1"/>
</dbReference>
<evidence type="ECO:0000256" key="2">
    <source>
        <dbReference type="ARBA" id="ARBA00022801"/>
    </source>
</evidence>
<dbReference type="Gene3D" id="1.10.150.240">
    <property type="entry name" value="Putative phosphatase, domain 2"/>
    <property type="match status" value="1"/>
</dbReference>
<dbReference type="PANTHER" id="PTHR43316">
    <property type="entry name" value="HYDROLASE, HALOACID DELAHOGENASE-RELATED"/>
    <property type="match status" value="1"/>
</dbReference>
<dbReference type="NCBIfam" id="TIGR01428">
    <property type="entry name" value="HAD_type_II"/>
    <property type="match status" value="1"/>
</dbReference>
<evidence type="ECO:0000313" key="3">
    <source>
        <dbReference type="EMBL" id="GAA2605293.1"/>
    </source>
</evidence>
<comment type="caution">
    <text evidence="3">The sequence shown here is derived from an EMBL/GenBank/DDBJ whole genome shotgun (WGS) entry which is preliminary data.</text>
</comment>
<dbReference type="Gene3D" id="3.40.50.1000">
    <property type="entry name" value="HAD superfamily/HAD-like"/>
    <property type="match status" value="1"/>
</dbReference>
<accession>A0ABP6C6V3</accession>
<dbReference type="InterPro" id="IPR051540">
    <property type="entry name" value="S-2-haloacid_dehalogenase"/>
</dbReference>
<dbReference type="NCBIfam" id="TIGR01493">
    <property type="entry name" value="HAD-SF-IA-v2"/>
    <property type="match status" value="1"/>
</dbReference>
<dbReference type="InterPro" id="IPR006439">
    <property type="entry name" value="HAD-SF_hydro_IA"/>
</dbReference>
<dbReference type="EMBL" id="BAAARJ010000005">
    <property type="protein sequence ID" value="GAA2605293.1"/>
    <property type="molecule type" value="Genomic_DNA"/>
</dbReference>
<dbReference type="InterPro" id="IPR023214">
    <property type="entry name" value="HAD_sf"/>
</dbReference>
<comment type="similarity">
    <text evidence="1">Belongs to the HAD-like hydrolase superfamily. S-2-haloalkanoic acid dehalogenase family.</text>
</comment>
<name>A0ABP6C6V3_9ACTN</name>
<keyword evidence="2" id="KW-0378">Hydrolase</keyword>
<dbReference type="Pfam" id="PF00702">
    <property type="entry name" value="Hydrolase"/>
    <property type="match status" value="1"/>
</dbReference>
<dbReference type="Proteomes" id="UP001501447">
    <property type="component" value="Unassembled WGS sequence"/>
</dbReference>
<reference evidence="4" key="1">
    <citation type="journal article" date="2019" name="Int. J. Syst. Evol. Microbiol.">
        <title>The Global Catalogue of Microorganisms (GCM) 10K type strain sequencing project: providing services to taxonomists for standard genome sequencing and annotation.</title>
        <authorList>
            <consortium name="The Broad Institute Genomics Platform"/>
            <consortium name="The Broad Institute Genome Sequencing Center for Infectious Disease"/>
            <person name="Wu L."/>
            <person name="Ma J."/>
        </authorList>
    </citation>
    <scope>NUCLEOTIDE SEQUENCE [LARGE SCALE GENOMIC DNA]</scope>
    <source>
        <strain evidence="4">JCM 16373</strain>
    </source>
</reference>
<dbReference type="InterPro" id="IPR036412">
    <property type="entry name" value="HAD-like_sf"/>
</dbReference>
<gene>
    <name evidence="3" type="ORF">GCM10009863_18520</name>
</gene>
<sequence length="264" mass="27883">MLGSARVAVIRDSDSDVIRDSDIGVLRDSDIGVLRESDIDVVVFDILGTLVDEPGGLKAGIRAALPVSDEAAVEELLAVWQGHVEHEQRRIAQGDRPYAPSEVIDAEAARQVGGSVGLTDPAALARPATASRCLPPWEDSVAGLDRLAGRFPVLGLSNAGRPALSRLNAHAGLRRHQVLSGEAVLAYKPAPDIYQLALDTAGCPPERVLMVAAHAWDLRAAQAAGMRTAYVRRPAGDPPTRADAFDGQFDGLAPLARALTATTR</sequence>
<dbReference type="InterPro" id="IPR006328">
    <property type="entry name" value="2-HAD"/>
</dbReference>
<dbReference type="InterPro" id="IPR023198">
    <property type="entry name" value="PGP-like_dom2"/>
</dbReference>
<dbReference type="PRINTS" id="PR00413">
    <property type="entry name" value="HADHALOGNASE"/>
</dbReference>
<protein>
    <submittedName>
        <fullName evidence="3">Haloacid dehalogenase type II</fullName>
    </submittedName>
</protein>
<evidence type="ECO:0000313" key="4">
    <source>
        <dbReference type="Proteomes" id="UP001501447"/>
    </source>
</evidence>
<proteinExistence type="inferred from homology"/>